<organism evidence="10 11">
    <name type="scientific">Trametes pubescens</name>
    <name type="common">White-rot fungus</name>
    <dbReference type="NCBI Taxonomy" id="154538"/>
    <lineage>
        <taxon>Eukaryota</taxon>
        <taxon>Fungi</taxon>
        <taxon>Dikarya</taxon>
        <taxon>Basidiomycota</taxon>
        <taxon>Agaricomycotina</taxon>
        <taxon>Agaricomycetes</taxon>
        <taxon>Polyporales</taxon>
        <taxon>Polyporaceae</taxon>
        <taxon>Trametes</taxon>
    </lineage>
</organism>
<comment type="caution">
    <text evidence="10">The sequence shown here is derived from an EMBL/GenBank/DDBJ whole genome shotgun (WGS) entry which is preliminary data.</text>
</comment>
<dbReference type="OrthoDB" id="441446at2759"/>
<evidence type="ECO:0000256" key="2">
    <source>
        <dbReference type="ARBA" id="ARBA00022722"/>
    </source>
</evidence>
<keyword evidence="3" id="KW-0479">Metal-binding</keyword>
<keyword evidence="5" id="KW-0378">Hydrolase</keyword>
<evidence type="ECO:0000256" key="8">
    <source>
        <dbReference type="SAM" id="MobiDB-lite"/>
    </source>
</evidence>
<name>A0A1M2V776_TRAPU</name>
<dbReference type="PANTHER" id="PTHR33146">
    <property type="entry name" value="ENDONUCLEASE 4"/>
    <property type="match status" value="1"/>
</dbReference>
<dbReference type="PANTHER" id="PTHR33146:SF29">
    <property type="entry name" value="S1_P1 NUCLEASE"/>
    <property type="match status" value="1"/>
</dbReference>
<dbReference type="Proteomes" id="UP000184267">
    <property type="component" value="Unassembled WGS sequence"/>
</dbReference>
<keyword evidence="11" id="KW-1185">Reference proteome</keyword>
<keyword evidence="9" id="KW-0732">Signal</keyword>
<evidence type="ECO:0000256" key="9">
    <source>
        <dbReference type="SAM" id="SignalP"/>
    </source>
</evidence>
<accession>A0A1M2V776</accession>
<feature type="signal peptide" evidence="9">
    <location>
        <begin position="1"/>
        <end position="22"/>
    </location>
</feature>
<dbReference type="GO" id="GO:0016788">
    <property type="term" value="F:hydrolase activity, acting on ester bonds"/>
    <property type="evidence" value="ECO:0007669"/>
    <property type="project" value="InterPro"/>
</dbReference>
<sequence length="446" mass="48089">MRTSLLSAALVSALASIPVAYGWGAAGHEIVATIAQIHLPKPVLSLVCDILHPNLNASSSSAEAYPPCHLAPIAAWADSIRMRPQYRYTAPMHYVNAVDDAPPHSCPFPGTRGWQGRPTGNILAALGNQTRVLREFARGDRSVGDAEEALKFLVHWMGDMHQPLHMSGREKGGNGVKVAWNGRVTNLHSVWDGLLIAQALRLTPNNYSHPLPGTGGVFVEPHLRGAIYDPYVRRIMHEGLSTGGRFDTESESWLDCPTPSDSTARTVPPTQHAGTSSALGYALRLLGLGDSQTVQALLNLDVPAALGLTTRAGTEKEWDDAAVCPYAWARPIHALNCDASLPVWPHGLDAPGEDGHASWAEVPYDVVDFLDVSLLEEEEEGGEQGGRPPRHPELFELDTPEYAGRLARGWVVERLLAMAGVRLAGVLTDIFADVAGDVEGYVYVKA</sequence>
<dbReference type="OMA" id="HQIVATI"/>
<evidence type="ECO:0000256" key="7">
    <source>
        <dbReference type="ARBA" id="ARBA00023180"/>
    </source>
</evidence>
<dbReference type="InterPro" id="IPR008947">
    <property type="entry name" value="PLipase_C/P1_nuclease_dom_sf"/>
</dbReference>
<evidence type="ECO:0000256" key="5">
    <source>
        <dbReference type="ARBA" id="ARBA00022801"/>
    </source>
</evidence>
<protein>
    <submittedName>
        <fullName evidence="10">Nuclease S1</fullName>
    </submittedName>
</protein>
<dbReference type="Pfam" id="PF02265">
    <property type="entry name" value="S1-P1_nuclease"/>
    <property type="match status" value="1"/>
</dbReference>
<dbReference type="GO" id="GO:0004519">
    <property type="term" value="F:endonuclease activity"/>
    <property type="evidence" value="ECO:0007669"/>
    <property type="project" value="UniProtKB-KW"/>
</dbReference>
<evidence type="ECO:0000313" key="11">
    <source>
        <dbReference type="Proteomes" id="UP000184267"/>
    </source>
</evidence>
<reference evidence="10 11" key="1">
    <citation type="submission" date="2016-10" db="EMBL/GenBank/DDBJ databases">
        <title>Genome sequence of the basidiomycete white-rot fungus Trametes pubescens.</title>
        <authorList>
            <person name="Makela M.R."/>
            <person name="Granchi Z."/>
            <person name="Peng M."/>
            <person name="De Vries R.P."/>
            <person name="Grigoriev I."/>
            <person name="Riley R."/>
            <person name="Hilden K."/>
        </authorList>
    </citation>
    <scope>NUCLEOTIDE SEQUENCE [LARGE SCALE GENOMIC DNA]</scope>
    <source>
        <strain evidence="10 11">FBCC735</strain>
    </source>
</reference>
<comment type="similarity">
    <text evidence="1">Belongs to the nuclease type I family.</text>
</comment>
<keyword evidence="2" id="KW-0540">Nuclease</keyword>
<keyword evidence="7" id="KW-0325">Glycoprotein</keyword>
<evidence type="ECO:0000313" key="10">
    <source>
        <dbReference type="EMBL" id="OJT03490.1"/>
    </source>
</evidence>
<gene>
    <name evidence="10" type="ORF">TRAPUB_5909</name>
</gene>
<dbReference type="InterPro" id="IPR003154">
    <property type="entry name" value="S1/P1nuclease"/>
</dbReference>
<evidence type="ECO:0000256" key="6">
    <source>
        <dbReference type="ARBA" id="ARBA00023157"/>
    </source>
</evidence>
<dbReference type="GO" id="GO:0003676">
    <property type="term" value="F:nucleic acid binding"/>
    <property type="evidence" value="ECO:0007669"/>
    <property type="project" value="InterPro"/>
</dbReference>
<keyword evidence="6" id="KW-1015">Disulfide bond</keyword>
<keyword evidence="4" id="KW-0255">Endonuclease</keyword>
<dbReference type="SUPFAM" id="SSF48537">
    <property type="entry name" value="Phospholipase C/P1 nuclease"/>
    <property type="match status" value="1"/>
</dbReference>
<evidence type="ECO:0000256" key="1">
    <source>
        <dbReference type="ARBA" id="ARBA00009547"/>
    </source>
</evidence>
<evidence type="ECO:0000256" key="4">
    <source>
        <dbReference type="ARBA" id="ARBA00022759"/>
    </source>
</evidence>
<dbReference type="EMBL" id="MNAD01001612">
    <property type="protein sequence ID" value="OJT03490.1"/>
    <property type="molecule type" value="Genomic_DNA"/>
</dbReference>
<dbReference type="GO" id="GO:0006308">
    <property type="term" value="P:DNA catabolic process"/>
    <property type="evidence" value="ECO:0007669"/>
    <property type="project" value="InterPro"/>
</dbReference>
<dbReference type="AlphaFoldDB" id="A0A1M2V776"/>
<proteinExistence type="inferred from homology"/>
<evidence type="ECO:0000256" key="3">
    <source>
        <dbReference type="ARBA" id="ARBA00022723"/>
    </source>
</evidence>
<feature type="compositionally biased region" description="Polar residues" evidence="8">
    <location>
        <begin position="259"/>
        <end position="272"/>
    </location>
</feature>
<dbReference type="STRING" id="154538.A0A1M2V776"/>
<dbReference type="Gene3D" id="1.10.575.10">
    <property type="entry name" value="P1 Nuclease"/>
    <property type="match status" value="1"/>
</dbReference>
<feature type="region of interest" description="Disordered" evidence="8">
    <location>
        <begin position="248"/>
        <end position="272"/>
    </location>
</feature>
<dbReference type="CDD" id="cd11010">
    <property type="entry name" value="S1-P1_nuclease"/>
    <property type="match status" value="1"/>
</dbReference>
<feature type="chain" id="PRO_5012657114" evidence="9">
    <location>
        <begin position="23"/>
        <end position="446"/>
    </location>
</feature>
<dbReference type="GO" id="GO:0046872">
    <property type="term" value="F:metal ion binding"/>
    <property type="evidence" value="ECO:0007669"/>
    <property type="project" value="UniProtKB-KW"/>
</dbReference>